<dbReference type="InterPro" id="IPR022385">
    <property type="entry name" value="Rhs_assc_core"/>
</dbReference>
<dbReference type="PANTHER" id="PTHR32305:SF17">
    <property type="entry name" value="TRNA NUCLEASE WAPA"/>
    <property type="match status" value="1"/>
</dbReference>
<dbReference type="InterPro" id="IPR050708">
    <property type="entry name" value="T6SS_VgrG/RHS"/>
</dbReference>
<name>A0A1G2HZH4_9BACT</name>
<dbReference type="InterPro" id="IPR029058">
    <property type="entry name" value="AB_hydrolase_fold"/>
</dbReference>
<evidence type="ECO:0008006" key="4">
    <source>
        <dbReference type="Google" id="ProtNLM"/>
    </source>
</evidence>
<feature type="signal peptide" evidence="1">
    <location>
        <begin position="1"/>
        <end position="25"/>
    </location>
</feature>
<sequence length="318" mass="35292">MKKVIVLTAVFTILFSVSIIGDAHAFTEQRKFIGEEYDATTDLNYLNARYYNAKIGRFISEDPMFWSLPNDLLADPQQLNSYSYARNNPIVGSDPSGLVAVTVSGTTDLLNLNNNSSSNYLQDSKVLQNNIKNSFPGQDIYNFSWSGDNSDNARRQAAKDLSAYVSNIMKNYPSSEPLNFITDSHGFNNVALYTQDNNAHKINNLISFGAPFLPDYSPNESKIDNHISIYSNSDMVQRYGGNQLTFTGLIGAALFGNLGGKLGDMIHLGEFGFAGRQFSGALNQNVTSEVESGPISSHKDYRNNQNVWDKYISSYIKN</sequence>
<evidence type="ECO:0000313" key="3">
    <source>
        <dbReference type="Proteomes" id="UP000176421"/>
    </source>
</evidence>
<comment type="caution">
    <text evidence="2">The sequence shown here is derived from an EMBL/GenBank/DDBJ whole genome shotgun (WGS) entry which is preliminary data.</text>
</comment>
<dbReference type="Gene3D" id="3.40.50.1820">
    <property type="entry name" value="alpha/beta hydrolase"/>
    <property type="match status" value="1"/>
</dbReference>
<proteinExistence type="predicted"/>
<protein>
    <recommendedName>
        <fullName evidence="4">RHS repeat-associated core domain-containing protein</fullName>
    </recommendedName>
</protein>
<accession>A0A1G2HZH4</accession>
<dbReference type="Proteomes" id="UP000176421">
    <property type="component" value="Unassembled WGS sequence"/>
</dbReference>
<dbReference type="AlphaFoldDB" id="A0A1G2HZH4"/>
<keyword evidence="1" id="KW-0732">Signal</keyword>
<organism evidence="2 3">
    <name type="scientific">Candidatus Staskawiczbacteria bacterium RIFCSPHIGHO2_02_FULL_34_9</name>
    <dbReference type="NCBI Taxonomy" id="1802206"/>
    <lineage>
        <taxon>Bacteria</taxon>
        <taxon>Candidatus Staskawicziibacteriota</taxon>
    </lineage>
</organism>
<dbReference type="NCBIfam" id="TIGR03696">
    <property type="entry name" value="Rhs_assc_core"/>
    <property type="match status" value="1"/>
</dbReference>
<gene>
    <name evidence="2" type="ORF">A3D35_00065</name>
</gene>
<dbReference type="EMBL" id="MHOS01000027">
    <property type="protein sequence ID" value="OGZ67885.1"/>
    <property type="molecule type" value="Genomic_DNA"/>
</dbReference>
<dbReference type="Gene3D" id="2.180.10.10">
    <property type="entry name" value="RHS repeat-associated core"/>
    <property type="match status" value="1"/>
</dbReference>
<reference evidence="2 3" key="1">
    <citation type="journal article" date="2016" name="Nat. Commun.">
        <title>Thousands of microbial genomes shed light on interconnected biogeochemical processes in an aquifer system.</title>
        <authorList>
            <person name="Anantharaman K."/>
            <person name="Brown C.T."/>
            <person name="Hug L.A."/>
            <person name="Sharon I."/>
            <person name="Castelle C.J."/>
            <person name="Probst A.J."/>
            <person name="Thomas B.C."/>
            <person name="Singh A."/>
            <person name="Wilkins M.J."/>
            <person name="Karaoz U."/>
            <person name="Brodie E.L."/>
            <person name="Williams K.H."/>
            <person name="Hubbard S.S."/>
            <person name="Banfield J.F."/>
        </authorList>
    </citation>
    <scope>NUCLEOTIDE SEQUENCE [LARGE SCALE GENOMIC DNA]</scope>
</reference>
<feature type="chain" id="PRO_5009583209" description="RHS repeat-associated core domain-containing protein" evidence="1">
    <location>
        <begin position="26"/>
        <end position="318"/>
    </location>
</feature>
<evidence type="ECO:0000313" key="2">
    <source>
        <dbReference type="EMBL" id="OGZ67885.1"/>
    </source>
</evidence>
<evidence type="ECO:0000256" key="1">
    <source>
        <dbReference type="SAM" id="SignalP"/>
    </source>
</evidence>
<dbReference type="PANTHER" id="PTHR32305">
    <property type="match status" value="1"/>
</dbReference>
<dbReference type="STRING" id="1802206.A3D35_00065"/>